<dbReference type="Proteomes" id="UP000437131">
    <property type="component" value="Unassembled WGS sequence"/>
</dbReference>
<reference evidence="7 8" key="1">
    <citation type="submission" date="2019-11" db="EMBL/GenBank/DDBJ databases">
        <title>Isolation of a new High Light Tolerant Cyanobacteria.</title>
        <authorList>
            <person name="Dobson Z."/>
            <person name="Vaughn N."/>
            <person name="Vaughn M."/>
            <person name="Fromme P."/>
            <person name="Mazor Y."/>
        </authorList>
    </citation>
    <scope>NUCLEOTIDE SEQUENCE [LARGE SCALE GENOMIC DNA]</scope>
    <source>
        <strain evidence="7 8">0216</strain>
    </source>
</reference>
<dbReference type="GO" id="GO:0015979">
    <property type="term" value="P:photosynthesis"/>
    <property type="evidence" value="ECO:0007669"/>
    <property type="project" value="UniProtKB-UniRule"/>
</dbReference>
<comment type="caution">
    <text evidence="7">The sequence shown here is derived from an EMBL/GenBank/DDBJ whole genome shotgun (WGS) entry which is preliminary data.</text>
</comment>
<dbReference type="PANTHER" id="PTHR34963">
    <property type="match status" value="1"/>
</dbReference>
<comment type="subcellular location">
    <subcellularLocation>
        <location evidence="5">Cellular thylakoid membrane</location>
        <topology evidence="5">Peripheral membrane protein</topology>
        <orientation evidence="5">Cytoplasmic side</orientation>
    </subcellularLocation>
    <subcellularLocation>
        <location evidence="1">Membrane</location>
        <topology evidence="1">Peripheral membrane protein</topology>
    </subcellularLocation>
</comment>
<evidence type="ECO:0000256" key="6">
    <source>
        <dbReference type="RuleBase" id="RU003509"/>
    </source>
</evidence>
<dbReference type="InterPro" id="IPR005610">
    <property type="entry name" value="PSII_Psb28_class-1"/>
</dbReference>
<proteinExistence type="inferred from homology"/>
<dbReference type="HAMAP" id="MF_01370">
    <property type="entry name" value="PSII_Psb28"/>
    <property type="match status" value="1"/>
</dbReference>
<dbReference type="InterPro" id="IPR038676">
    <property type="entry name" value="Psb28_c1_sf"/>
</dbReference>
<keyword evidence="3 5" id="KW-0472">Membrane</keyword>
<name>A0A844GYQ7_9CHRO</name>
<accession>A0A844GYQ7</accession>
<evidence type="ECO:0000256" key="3">
    <source>
        <dbReference type="ARBA" id="ARBA00023136"/>
    </source>
</evidence>
<dbReference type="NCBIfam" id="TIGR03047">
    <property type="entry name" value="PS_II_psb28"/>
    <property type="match status" value="1"/>
</dbReference>
<dbReference type="Pfam" id="PF03912">
    <property type="entry name" value="Psb28"/>
    <property type="match status" value="1"/>
</dbReference>
<evidence type="ECO:0000313" key="7">
    <source>
        <dbReference type="EMBL" id="MTF39285.1"/>
    </source>
</evidence>
<dbReference type="GO" id="GO:0031676">
    <property type="term" value="C:plasma membrane-derived thylakoid membrane"/>
    <property type="evidence" value="ECO:0007669"/>
    <property type="project" value="UniProtKB-SubCell"/>
</dbReference>
<dbReference type="Gene3D" id="2.40.30.220">
    <property type="entry name" value="Photosystem II Psb28"/>
    <property type="match status" value="1"/>
</dbReference>
<dbReference type="RefSeq" id="WP_015220858.1">
    <property type="nucleotide sequence ID" value="NZ_WMIA01000011.1"/>
</dbReference>
<keyword evidence="5" id="KW-0793">Thylakoid</keyword>
<organism evidence="7 8">
    <name type="scientific">Cyanobacterium aponinum 0216</name>
    <dbReference type="NCBI Taxonomy" id="2676140"/>
    <lineage>
        <taxon>Bacteria</taxon>
        <taxon>Bacillati</taxon>
        <taxon>Cyanobacteriota</taxon>
        <taxon>Cyanophyceae</taxon>
        <taxon>Oscillatoriophycideae</taxon>
        <taxon>Chroococcales</taxon>
        <taxon>Geminocystaceae</taxon>
        <taxon>Cyanobacterium</taxon>
    </lineage>
</organism>
<gene>
    <name evidence="5" type="primary">psb28</name>
    <name evidence="7" type="ORF">GGC33_10130</name>
</gene>
<keyword evidence="2 5" id="KW-0602">Photosynthesis</keyword>
<comment type="similarity">
    <text evidence="5 6">Belongs to the Psb28 family.</text>
</comment>
<keyword evidence="4 5" id="KW-0604">Photosystem II</keyword>
<dbReference type="EMBL" id="WMIA01000011">
    <property type="protein sequence ID" value="MTF39285.1"/>
    <property type="molecule type" value="Genomic_DNA"/>
</dbReference>
<evidence type="ECO:0000256" key="1">
    <source>
        <dbReference type="ARBA" id="ARBA00004170"/>
    </source>
</evidence>
<dbReference type="AlphaFoldDB" id="A0A844GYQ7"/>
<evidence type="ECO:0000256" key="5">
    <source>
        <dbReference type="HAMAP-Rule" id="MF_01370"/>
    </source>
</evidence>
<evidence type="ECO:0000313" key="8">
    <source>
        <dbReference type="Proteomes" id="UP000437131"/>
    </source>
</evidence>
<evidence type="ECO:0000256" key="2">
    <source>
        <dbReference type="ARBA" id="ARBA00022531"/>
    </source>
</evidence>
<evidence type="ECO:0000256" key="4">
    <source>
        <dbReference type="ARBA" id="ARBA00023276"/>
    </source>
</evidence>
<sequence>MARIEFAQGVVEESIPDVRLTRSRDGSNGTATFRFESTKILDSGNTQEVTGMYLIDEEGELVTREVKCKFVNGEPTAIEAIYVIKNPEEWDRFMRFMERYAKENGLGFTKS</sequence>
<dbReference type="GO" id="GO:0009654">
    <property type="term" value="C:photosystem II oxygen evolving complex"/>
    <property type="evidence" value="ECO:0007669"/>
    <property type="project" value="InterPro"/>
</dbReference>
<comment type="subunit">
    <text evidence="5">Part of the photosystem II complex.</text>
</comment>
<dbReference type="PANTHER" id="PTHR34963:SF2">
    <property type="entry name" value="PHOTOSYSTEM II REACTION CENTER PSB28 PROTEIN, CHLOROPLASTIC"/>
    <property type="match status" value="1"/>
</dbReference>
<protein>
    <recommendedName>
        <fullName evidence="5 6">Photosystem II reaction center Psb28 protein</fullName>
    </recommendedName>
    <alternativeName>
        <fullName evidence="5">Photosystem II 13 kDa protein</fullName>
    </alternativeName>
    <alternativeName>
        <fullName evidence="5">Photosystem II reaction center W protein</fullName>
    </alternativeName>
</protein>